<feature type="region of interest" description="Disordered" evidence="2">
    <location>
        <begin position="477"/>
        <end position="535"/>
    </location>
</feature>
<sequence length="701" mass="76699">MERDEDLVIHLALTGQDLLAQNQTLEKQLTEARSETNRLRTQLSTQQHAPPAYVTPSPDRFPPVVRPCVHCGMDGRDPIDTASHPFTRLGEMQEELALARRDASNQSRIVVQMAGRIELLKEQLTLAQEELLDARSGDRESRRTEMMWRRENGKQVERMGALLASQRARIEELEGVVRERDAVVEEMGQRVEVGHAAELEIGRMLAEAREKIEEYRAREMAGRFTPSPVEVVNCSRPHDGDLCDAAIDTDNRAPSPAKFAHPIHFAVIGGTTEQGNLTAIADQVSAIAVALRPDVFNSNGDESVTSGTIMIEHADTPKECVVVIHPDSAFEPPIAAETSDSVPDGSAISGAAATTGIADETTESVLAISPHSAFDQAMVPVAAEPMQSPTFSSDTDSAEYDPSAGLAASLPALEKLFHEMNAWSPFATLPLSSAATTPEKTLTPPSIKPILKRQRSSSERRVLFAGIEEAPYVVFEEEEEYEEQEGVEVVQEGSEECEKVEDGEEEEEEEEEADDEETEEEAEEKDVLKADGLEVGEELDEYAESEVRMGINGGADSEPDAELNGADLEPTEEFFHDEIAINAEQQALFAHPSASAAVARVLAGRWIIKYGQLTKLPKPRFVSVDPRSCTVSWCANSGVVSTAKIQSLENVRPGRNQGKQFVLRTSAGVHRFACSTEEDAAMWRLELYSEPTASSATEPSL</sequence>
<gene>
    <name evidence="3" type="ORF">BDK51DRAFT_40898</name>
</gene>
<dbReference type="AlphaFoldDB" id="A0A4P9W878"/>
<keyword evidence="4" id="KW-1185">Reference proteome</keyword>
<evidence type="ECO:0000256" key="1">
    <source>
        <dbReference type="SAM" id="Coils"/>
    </source>
</evidence>
<feature type="coiled-coil region" evidence="1">
    <location>
        <begin position="110"/>
        <end position="137"/>
    </location>
</feature>
<accession>A0A4P9W878</accession>
<feature type="compositionally biased region" description="Acidic residues" evidence="2">
    <location>
        <begin position="493"/>
        <end position="524"/>
    </location>
</feature>
<evidence type="ECO:0008006" key="5">
    <source>
        <dbReference type="Google" id="ProtNLM"/>
    </source>
</evidence>
<dbReference type="Proteomes" id="UP000269721">
    <property type="component" value="Unassembled WGS sequence"/>
</dbReference>
<feature type="compositionally biased region" description="Polar residues" evidence="2">
    <location>
        <begin position="39"/>
        <end position="48"/>
    </location>
</feature>
<feature type="region of interest" description="Disordered" evidence="2">
    <location>
        <begin position="36"/>
        <end position="60"/>
    </location>
</feature>
<evidence type="ECO:0000256" key="2">
    <source>
        <dbReference type="SAM" id="MobiDB-lite"/>
    </source>
</evidence>
<keyword evidence="1" id="KW-0175">Coiled coil</keyword>
<evidence type="ECO:0000313" key="3">
    <source>
        <dbReference type="EMBL" id="RKO88534.1"/>
    </source>
</evidence>
<proteinExistence type="predicted"/>
<organism evidence="3 4">
    <name type="scientific">Blyttiomyces helicus</name>
    <dbReference type="NCBI Taxonomy" id="388810"/>
    <lineage>
        <taxon>Eukaryota</taxon>
        <taxon>Fungi</taxon>
        <taxon>Fungi incertae sedis</taxon>
        <taxon>Chytridiomycota</taxon>
        <taxon>Chytridiomycota incertae sedis</taxon>
        <taxon>Chytridiomycetes</taxon>
        <taxon>Chytridiomycetes incertae sedis</taxon>
        <taxon>Blyttiomyces</taxon>
    </lineage>
</organism>
<dbReference type="EMBL" id="KZ996652">
    <property type="protein sequence ID" value="RKO88534.1"/>
    <property type="molecule type" value="Genomic_DNA"/>
</dbReference>
<evidence type="ECO:0000313" key="4">
    <source>
        <dbReference type="Proteomes" id="UP000269721"/>
    </source>
</evidence>
<feature type="compositionally biased region" description="Acidic residues" evidence="2">
    <location>
        <begin position="477"/>
        <end position="486"/>
    </location>
</feature>
<name>A0A4P9W878_9FUNG</name>
<reference evidence="4" key="1">
    <citation type="journal article" date="2018" name="Nat. Microbiol.">
        <title>Leveraging single-cell genomics to expand the fungal tree of life.</title>
        <authorList>
            <person name="Ahrendt S.R."/>
            <person name="Quandt C.A."/>
            <person name="Ciobanu D."/>
            <person name="Clum A."/>
            <person name="Salamov A."/>
            <person name="Andreopoulos B."/>
            <person name="Cheng J.F."/>
            <person name="Woyke T."/>
            <person name="Pelin A."/>
            <person name="Henrissat B."/>
            <person name="Reynolds N.K."/>
            <person name="Benny G.L."/>
            <person name="Smith M.E."/>
            <person name="James T.Y."/>
            <person name="Grigoriev I.V."/>
        </authorList>
    </citation>
    <scope>NUCLEOTIDE SEQUENCE [LARGE SCALE GENOMIC DNA]</scope>
</reference>
<protein>
    <recommendedName>
        <fullName evidence="5">PH domain-containing protein</fullName>
    </recommendedName>
</protein>